<proteinExistence type="inferred from homology"/>
<protein>
    <submittedName>
        <fullName evidence="3">Uncharacterized protein</fullName>
    </submittedName>
</protein>
<dbReference type="InterPro" id="IPR042532">
    <property type="entry name" value="EXOC3/Sec6_C"/>
</dbReference>
<gene>
    <name evidence="3" type="primary">LOC112265157</name>
</gene>
<dbReference type="Pfam" id="PF06046">
    <property type="entry name" value="Sec6"/>
    <property type="match status" value="2"/>
</dbReference>
<feature type="compositionally biased region" description="Low complexity" evidence="2">
    <location>
        <begin position="169"/>
        <end position="183"/>
    </location>
</feature>
<evidence type="ECO:0000313" key="3">
    <source>
        <dbReference type="Ensembl" id="ENSOTSP00005120439.1"/>
    </source>
</evidence>
<dbReference type="GO" id="GO:0000149">
    <property type="term" value="F:SNARE binding"/>
    <property type="evidence" value="ECO:0007669"/>
    <property type="project" value="TreeGrafter"/>
</dbReference>
<dbReference type="PANTHER" id="PTHR21292:SF17">
    <property type="entry name" value="TUMOR NECROSIS FACTOR ALPHA-INDUCED PROTEIN 2 ISOFORM X1"/>
    <property type="match status" value="1"/>
</dbReference>
<feature type="region of interest" description="Disordered" evidence="2">
    <location>
        <begin position="41"/>
        <end position="149"/>
    </location>
</feature>
<reference evidence="4" key="1">
    <citation type="journal article" date="2018" name="PLoS ONE">
        <title>Chinook salmon (Oncorhynchus tshawytscha) genome and transcriptome.</title>
        <authorList>
            <person name="Christensen K.A."/>
            <person name="Leong J.S."/>
            <person name="Sakhrani D."/>
            <person name="Biagi C.A."/>
            <person name="Minkley D.R."/>
            <person name="Withler R.E."/>
            <person name="Rondeau E.B."/>
            <person name="Koop B.F."/>
            <person name="Devlin R.H."/>
        </authorList>
    </citation>
    <scope>NUCLEOTIDE SEQUENCE [LARGE SCALE GENOMIC DNA]</scope>
</reference>
<dbReference type="GO" id="GO:0000145">
    <property type="term" value="C:exocyst"/>
    <property type="evidence" value="ECO:0007669"/>
    <property type="project" value="InterPro"/>
</dbReference>
<sequence length="831" mass="93206">MPILKNLPARLKGGSRVNGELENTRGELILRKMSLNLKSSAFEEPSGNEKWAQANSLLDGGAPRDRNPFEDEEDENEANEERRGGKSSFKGTLDRIRGVSPLKTLGKLGKGLRMSGRSKGTATPSPQGSVASTPTSEKKKKGRRSSEGSLLRFAGKCRESLRKESLPNGELCSESEGGDSSSRRLSFMKMVGLGKLKRESVADHSSHEEEVVEEEVVEEVKPREPLSVLEILQLVTKRDLLLADTHILELEQECNEAAAATLPSSPAGGAVPEDLNSPGSKDGGRRKAKDVELLYEALQKELWAVVRESLRSPTAGPNLGLVVQVLQQEEQADRDWAQGEGALPGGPRPRQLKQQWKEALAEAANGSLPQRNEARGGELADYLDRVRTRVVEDLGAAKRNVVPVYPEEYEPFQVYLQSYHQAVARRLQSITDDQLLITDIYSLLDWLYNIYNKDVLGTVSMTMPFNRSKLGPLLPSETVDKLELDCLNSVREKVTTELSQVLDEEEKRWMETLHIEEYQITLARTVIQRLQVDLEQSAAINRNLGSRVAQCSLNGLADFLYSFQRKVEMFHECLVNMVGDNEDGYVSKTIALVNCCPPFRGFVQRCVQCDPAISEDSARRANTSLDRIVNQGVKVLSDRLYERIRVLVGEVHRRVLMEYLRSIMRGRIICTSLRMRKRMAGRLRDEGKQIEVLFKDLESPSSWLDSAIPHLSEIILLEDIPSIQMEVGVLVREFPDIRKKHVSATLNIRGMTRQTERQEILNIVKDIENSDTLTRLSRDRALFSEVPVTSEVHCLNLGLSRIALTASSCFSSLRPRRTKRAPVREAYDDML</sequence>
<dbReference type="AlphaFoldDB" id="A0AAZ3PXB7"/>
<dbReference type="Ensembl" id="ENSOTST00005155018.1">
    <property type="protein sequence ID" value="ENSOTSP00005120439.1"/>
    <property type="gene ID" value="ENSOTSG00005019311.2"/>
</dbReference>
<feature type="region of interest" description="Disordered" evidence="2">
    <location>
        <begin position="164"/>
        <end position="183"/>
    </location>
</feature>
<dbReference type="GeneTree" id="ENSGT01030000234613"/>
<feature type="region of interest" description="Disordered" evidence="2">
    <location>
        <begin position="259"/>
        <end position="286"/>
    </location>
</feature>
<evidence type="ECO:0000256" key="2">
    <source>
        <dbReference type="SAM" id="MobiDB-lite"/>
    </source>
</evidence>
<reference evidence="3" key="2">
    <citation type="submission" date="2025-08" db="UniProtKB">
        <authorList>
            <consortium name="Ensembl"/>
        </authorList>
    </citation>
    <scope>IDENTIFICATION</scope>
</reference>
<dbReference type="Gene3D" id="1.10.357.70">
    <property type="entry name" value="Exocyst complex component Sec6, C-terminal domain"/>
    <property type="match status" value="1"/>
</dbReference>
<dbReference type="GO" id="GO:0006887">
    <property type="term" value="P:exocytosis"/>
    <property type="evidence" value="ECO:0007669"/>
    <property type="project" value="InterPro"/>
</dbReference>
<dbReference type="GO" id="GO:0051601">
    <property type="term" value="P:exocyst localization"/>
    <property type="evidence" value="ECO:0007669"/>
    <property type="project" value="TreeGrafter"/>
</dbReference>
<dbReference type="Proteomes" id="UP000694402">
    <property type="component" value="Unassembled WGS sequence"/>
</dbReference>
<name>A0AAZ3PXB7_ONCTS</name>
<feature type="compositionally biased region" description="Polar residues" evidence="2">
    <location>
        <begin position="118"/>
        <end position="135"/>
    </location>
</feature>
<organism evidence="3 4">
    <name type="scientific">Oncorhynchus tshawytscha</name>
    <name type="common">Chinook salmon</name>
    <name type="synonym">Salmo tshawytscha</name>
    <dbReference type="NCBI Taxonomy" id="74940"/>
    <lineage>
        <taxon>Eukaryota</taxon>
        <taxon>Metazoa</taxon>
        <taxon>Chordata</taxon>
        <taxon>Craniata</taxon>
        <taxon>Vertebrata</taxon>
        <taxon>Euteleostomi</taxon>
        <taxon>Actinopterygii</taxon>
        <taxon>Neopterygii</taxon>
        <taxon>Teleostei</taxon>
        <taxon>Protacanthopterygii</taxon>
        <taxon>Salmoniformes</taxon>
        <taxon>Salmonidae</taxon>
        <taxon>Salmoninae</taxon>
        <taxon>Oncorhynchus</taxon>
    </lineage>
</organism>
<evidence type="ECO:0000256" key="1">
    <source>
        <dbReference type="ARBA" id="ARBA00009447"/>
    </source>
</evidence>
<keyword evidence="4" id="KW-1185">Reference proteome</keyword>
<evidence type="ECO:0000313" key="4">
    <source>
        <dbReference type="Proteomes" id="UP000694402"/>
    </source>
</evidence>
<comment type="similarity">
    <text evidence="1">Belongs to the SEC6 family.</text>
</comment>
<accession>A0AAZ3PXB7</accession>
<dbReference type="PANTHER" id="PTHR21292">
    <property type="entry name" value="EXOCYST COMPLEX COMPONENT SEC6-RELATED"/>
    <property type="match status" value="1"/>
</dbReference>
<reference evidence="3" key="3">
    <citation type="submission" date="2025-09" db="UniProtKB">
        <authorList>
            <consortium name="Ensembl"/>
        </authorList>
    </citation>
    <scope>IDENTIFICATION</scope>
</reference>
<dbReference type="InterPro" id="IPR010326">
    <property type="entry name" value="EXOC3/Sec6"/>
</dbReference>